<accession>F8FBZ2</accession>
<dbReference type="Gene3D" id="1.10.3680.10">
    <property type="entry name" value="TerB-like"/>
    <property type="match status" value="1"/>
</dbReference>
<name>F8FBZ2_PAEMK</name>
<dbReference type="SUPFAM" id="SSF158682">
    <property type="entry name" value="TerB-like"/>
    <property type="match status" value="1"/>
</dbReference>
<proteinExistence type="predicted"/>
<sequence>MFLHFLQTKEQKETFLELAHLVAGADGFVNRNEREFLRSYMAEMDMKEGEFTPSGSRELRELLAGVTDPQVKNIFFAEMLLLVFTDGDYNDEEQGIVREMQRIFEIPEEVFQTYRDWVIRVDQLKIEGVKLILSRR</sequence>
<reference evidence="2" key="1">
    <citation type="submission" date="2011-06" db="EMBL/GenBank/DDBJ databases">
        <title>Complete genome sequence of Paenibacillus mucilaginosus KNP414.</title>
        <authorList>
            <person name="Wang J."/>
            <person name="Hu S."/>
            <person name="Hu X."/>
            <person name="Zhang B."/>
            <person name="Dong D."/>
            <person name="Zhang S."/>
            <person name="Zhao K."/>
            <person name="Wu D."/>
        </authorList>
    </citation>
    <scope>NUCLEOTIDE SEQUENCE [LARGE SCALE GENOMIC DNA]</scope>
    <source>
        <strain evidence="2">KNP414</strain>
    </source>
</reference>
<evidence type="ECO:0008006" key="3">
    <source>
        <dbReference type="Google" id="ProtNLM"/>
    </source>
</evidence>
<evidence type="ECO:0000313" key="2">
    <source>
        <dbReference type="Proteomes" id="UP000006620"/>
    </source>
</evidence>
<dbReference type="HOGENOM" id="CLU_1873369_0_0_9"/>
<dbReference type="KEGG" id="pms:KNP414_05229"/>
<dbReference type="PATRIC" id="fig|1036673.3.peg.4840"/>
<dbReference type="RefSeq" id="WP_013918906.1">
    <property type="nucleotide sequence ID" value="NC_015690.1"/>
</dbReference>
<dbReference type="EMBL" id="CP002869">
    <property type="protein sequence ID" value="AEI43753.1"/>
    <property type="molecule type" value="Genomic_DNA"/>
</dbReference>
<gene>
    <name evidence="1" type="ordered locus">KNP414_05229</name>
</gene>
<organism evidence="1 2">
    <name type="scientific">Paenibacillus mucilaginosus (strain KNP414)</name>
    <dbReference type="NCBI Taxonomy" id="1036673"/>
    <lineage>
        <taxon>Bacteria</taxon>
        <taxon>Bacillati</taxon>
        <taxon>Bacillota</taxon>
        <taxon>Bacilli</taxon>
        <taxon>Bacillales</taxon>
        <taxon>Paenibacillaceae</taxon>
        <taxon>Paenibacillus</taxon>
    </lineage>
</organism>
<protein>
    <recommendedName>
        <fullName evidence="3">Co-chaperone DjlA N-terminal domain-containing protein</fullName>
    </recommendedName>
</protein>
<dbReference type="Proteomes" id="UP000006620">
    <property type="component" value="Chromosome"/>
</dbReference>
<evidence type="ECO:0000313" key="1">
    <source>
        <dbReference type="EMBL" id="AEI43753.1"/>
    </source>
</evidence>
<dbReference type="CDD" id="cd07177">
    <property type="entry name" value="terB_like"/>
    <property type="match status" value="1"/>
</dbReference>
<dbReference type="InterPro" id="IPR029024">
    <property type="entry name" value="TerB-like"/>
</dbReference>
<dbReference type="AlphaFoldDB" id="F8FBZ2"/>
<reference evidence="1 2" key="2">
    <citation type="journal article" date="2013" name="Genome Announc.">
        <title>Genome Sequence of Growth-Improving Paenibacillus mucilaginosus Strain KNP414.</title>
        <authorList>
            <person name="Lu J.J."/>
            <person name="Wang J.F."/>
            <person name="Hu X.F."/>
        </authorList>
    </citation>
    <scope>NUCLEOTIDE SEQUENCE [LARGE SCALE GENOMIC DNA]</scope>
    <source>
        <strain evidence="1 2">KNP414</strain>
    </source>
</reference>